<sequence length="190" mass="21320">MCKWSNVQQPSGPTPHYVPDNYKRNGGRSAWKSERSKEAAGCEDDASSCDRGEDFTHGAEDGRSVEDDIDTAREDPELLSKERARTGDKEEDEEEDEGLQAGVRKELGESTEDRIGEMLELPLSSASSPLPHPALSRREAQRERLDKILLDLLHRAPSKNAIDVTYLLEEGAGRRLRRRTLGFGDFIVRK</sequence>
<keyword evidence="2" id="KW-0539">Nucleus</keyword>
<dbReference type="Proteomes" id="UP001482620">
    <property type="component" value="Unassembled WGS sequence"/>
</dbReference>
<dbReference type="PANTHER" id="PTHR46147">
    <property type="entry name" value="HISTONE-LYSINE N-METHYLTRANSFERASE ASH1"/>
    <property type="match status" value="1"/>
</dbReference>
<keyword evidence="5" id="KW-1185">Reference proteome</keyword>
<feature type="compositionally biased region" description="Basic and acidic residues" evidence="3">
    <location>
        <begin position="103"/>
        <end position="117"/>
    </location>
</feature>
<reference evidence="4 5" key="1">
    <citation type="submission" date="2021-06" db="EMBL/GenBank/DDBJ databases">
        <authorList>
            <person name="Palmer J.M."/>
        </authorList>
    </citation>
    <scope>NUCLEOTIDE SEQUENCE [LARGE SCALE GENOMIC DNA]</scope>
    <source>
        <strain evidence="5">if_2019</strain>
        <tissue evidence="4">Muscle</tissue>
    </source>
</reference>
<evidence type="ECO:0000313" key="5">
    <source>
        <dbReference type="Proteomes" id="UP001482620"/>
    </source>
</evidence>
<protein>
    <submittedName>
        <fullName evidence="4">Uncharacterized protein</fullName>
    </submittedName>
</protein>
<evidence type="ECO:0000256" key="1">
    <source>
        <dbReference type="ARBA" id="ARBA00004123"/>
    </source>
</evidence>
<feature type="compositionally biased region" description="Acidic residues" evidence="3">
    <location>
        <begin position="89"/>
        <end position="98"/>
    </location>
</feature>
<evidence type="ECO:0000256" key="2">
    <source>
        <dbReference type="ARBA" id="ARBA00023242"/>
    </source>
</evidence>
<proteinExistence type="predicted"/>
<accession>A0ABV0VJ85</accession>
<evidence type="ECO:0000313" key="4">
    <source>
        <dbReference type="EMBL" id="MEQ2256282.1"/>
    </source>
</evidence>
<feature type="region of interest" description="Disordered" evidence="3">
    <location>
        <begin position="1"/>
        <end position="133"/>
    </location>
</feature>
<dbReference type="PANTHER" id="PTHR46147:SF1">
    <property type="entry name" value="HISTONE-LYSINE N-METHYLTRANSFERASE ASH1L"/>
    <property type="match status" value="1"/>
</dbReference>
<comment type="caution">
    <text evidence="4">The sequence shown here is derived from an EMBL/GenBank/DDBJ whole genome shotgun (WGS) entry which is preliminary data.</text>
</comment>
<gene>
    <name evidence="4" type="ORF">ILYODFUR_022708</name>
</gene>
<evidence type="ECO:0000256" key="3">
    <source>
        <dbReference type="SAM" id="MobiDB-lite"/>
    </source>
</evidence>
<feature type="compositionally biased region" description="Basic and acidic residues" evidence="3">
    <location>
        <begin position="31"/>
        <end position="40"/>
    </location>
</feature>
<comment type="subcellular location">
    <subcellularLocation>
        <location evidence="1">Nucleus</location>
    </subcellularLocation>
</comment>
<organism evidence="4 5">
    <name type="scientific">Ilyodon furcidens</name>
    <name type="common">goldbreast splitfin</name>
    <dbReference type="NCBI Taxonomy" id="33524"/>
    <lineage>
        <taxon>Eukaryota</taxon>
        <taxon>Metazoa</taxon>
        <taxon>Chordata</taxon>
        <taxon>Craniata</taxon>
        <taxon>Vertebrata</taxon>
        <taxon>Euteleostomi</taxon>
        <taxon>Actinopterygii</taxon>
        <taxon>Neopterygii</taxon>
        <taxon>Teleostei</taxon>
        <taxon>Neoteleostei</taxon>
        <taxon>Acanthomorphata</taxon>
        <taxon>Ovalentaria</taxon>
        <taxon>Atherinomorphae</taxon>
        <taxon>Cyprinodontiformes</taxon>
        <taxon>Goodeidae</taxon>
        <taxon>Ilyodon</taxon>
    </lineage>
</organism>
<dbReference type="EMBL" id="JAHRIQ010106792">
    <property type="protein sequence ID" value="MEQ2256282.1"/>
    <property type="molecule type" value="Genomic_DNA"/>
</dbReference>
<name>A0ABV0VJ85_9TELE</name>
<feature type="compositionally biased region" description="Polar residues" evidence="3">
    <location>
        <begin position="1"/>
        <end position="11"/>
    </location>
</feature>
<feature type="compositionally biased region" description="Basic and acidic residues" evidence="3">
    <location>
        <begin position="48"/>
        <end position="88"/>
    </location>
</feature>